<name>A0A0G1HMH4_9BACT</name>
<gene>
    <name evidence="1" type="ORF">UW41_C0030G0003</name>
</gene>
<proteinExistence type="predicted"/>
<accession>A0A0G1HMH4</accession>
<evidence type="ECO:0000313" key="2">
    <source>
        <dbReference type="Proteomes" id="UP000034172"/>
    </source>
</evidence>
<sequence>MSIFLLSVSAVKVSEKSLIRDSLPDGYAVSGNGPLYRIIALGAAGVNCAVASFDSGRIVFNFEEEGYPGFWGNRLKSELLMKYPSENPERIV</sequence>
<organism evidence="1 2">
    <name type="scientific">Candidatus Collierbacteria bacterium GW2011_GWC2_44_18</name>
    <dbReference type="NCBI Taxonomy" id="1618392"/>
    <lineage>
        <taxon>Bacteria</taxon>
        <taxon>Candidatus Collieribacteriota</taxon>
    </lineage>
</organism>
<dbReference type="STRING" id="1618392.UW41_C0030G0003"/>
<dbReference type="EMBL" id="LCIE01000030">
    <property type="protein sequence ID" value="KKT48406.1"/>
    <property type="molecule type" value="Genomic_DNA"/>
</dbReference>
<dbReference type="Proteomes" id="UP000034172">
    <property type="component" value="Unassembled WGS sequence"/>
</dbReference>
<comment type="caution">
    <text evidence="1">The sequence shown here is derived from an EMBL/GenBank/DDBJ whole genome shotgun (WGS) entry which is preliminary data.</text>
</comment>
<protein>
    <submittedName>
        <fullName evidence="1">Uncharacterized protein</fullName>
    </submittedName>
</protein>
<evidence type="ECO:0000313" key="1">
    <source>
        <dbReference type="EMBL" id="KKT48406.1"/>
    </source>
</evidence>
<reference evidence="1 2" key="1">
    <citation type="journal article" date="2015" name="Nature">
        <title>rRNA introns, odd ribosomes, and small enigmatic genomes across a large radiation of phyla.</title>
        <authorList>
            <person name="Brown C.T."/>
            <person name="Hug L.A."/>
            <person name="Thomas B.C."/>
            <person name="Sharon I."/>
            <person name="Castelle C.J."/>
            <person name="Singh A."/>
            <person name="Wilkins M.J."/>
            <person name="Williams K.H."/>
            <person name="Banfield J.F."/>
        </authorList>
    </citation>
    <scope>NUCLEOTIDE SEQUENCE [LARGE SCALE GENOMIC DNA]</scope>
</reference>
<dbReference type="AlphaFoldDB" id="A0A0G1HMH4"/>